<sequence length="106" mass="10987">MANGNEEHGGGGNPGQGGGNPGHGGGNDEVTIHIDKKQYKSPSPTTGAALYLLGHVAAGYDLWREAHGQGDDEQIANNATQVVLKNGDHFYTAQSSLNPGARRDGH</sequence>
<evidence type="ECO:0000256" key="1">
    <source>
        <dbReference type="SAM" id="MobiDB-lite"/>
    </source>
</evidence>
<keyword evidence="3" id="KW-1185">Reference proteome</keyword>
<dbReference type="Proteomes" id="UP000449969">
    <property type="component" value="Unassembled WGS sequence"/>
</dbReference>
<dbReference type="AlphaFoldDB" id="A0A844T323"/>
<reference evidence="2 3" key="1">
    <citation type="submission" date="2019-12" db="EMBL/GenBank/DDBJ databases">
        <title>Draft genome sequences Bradyrhizobium cajani AMBPC1010, Bradyrhizobium pachyrhizi AMBPC1040 and Bradyrhizobium yuanmingense ALSPC3051, three plant growth promoting strains isolated from nodules of Cajanus cajan L. in Dominican Republic.</title>
        <authorList>
            <person name="Flores-Felix J.D."/>
            <person name="Araujo J."/>
            <person name="Diaz-Alcantara C."/>
            <person name="Gonzalez-Andres F."/>
            <person name="Velazquez E."/>
        </authorList>
    </citation>
    <scope>NUCLEOTIDE SEQUENCE [LARGE SCALE GENOMIC DNA]</scope>
    <source>
        <strain evidence="2 3">1010</strain>
    </source>
</reference>
<dbReference type="RefSeq" id="WP_157329482.1">
    <property type="nucleotide sequence ID" value="NZ_JANADL010000005.1"/>
</dbReference>
<protein>
    <recommendedName>
        <fullName evidence="4">Multi-ubiquitin domain-containing protein</fullName>
    </recommendedName>
</protein>
<name>A0A844T323_9BRAD</name>
<gene>
    <name evidence="2" type="ORF">GPL20_10540</name>
</gene>
<comment type="caution">
    <text evidence="2">The sequence shown here is derived from an EMBL/GenBank/DDBJ whole genome shotgun (WGS) entry which is preliminary data.</text>
</comment>
<accession>A0A844T323</accession>
<dbReference type="EMBL" id="WQNE01000006">
    <property type="protein sequence ID" value="MVT73523.1"/>
    <property type="molecule type" value="Genomic_DNA"/>
</dbReference>
<evidence type="ECO:0000313" key="3">
    <source>
        <dbReference type="Proteomes" id="UP000449969"/>
    </source>
</evidence>
<proteinExistence type="predicted"/>
<evidence type="ECO:0008006" key="4">
    <source>
        <dbReference type="Google" id="ProtNLM"/>
    </source>
</evidence>
<dbReference type="OrthoDB" id="7859556at2"/>
<feature type="region of interest" description="Disordered" evidence="1">
    <location>
        <begin position="1"/>
        <end position="31"/>
    </location>
</feature>
<evidence type="ECO:0000313" key="2">
    <source>
        <dbReference type="EMBL" id="MVT73523.1"/>
    </source>
</evidence>
<organism evidence="2 3">
    <name type="scientific">Bradyrhizobium cajani</name>
    <dbReference type="NCBI Taxonomy" id="1928661"/>
    <lineage>
        <taxon>Bacteria</taxon>
        <taxon>Pseudomonadati</taxon>
        <taxon>Pseudomonadota</taxon>
        <taxon>Alphaproteobacteria</taxon>
        <taxon>Hyphomicrobiales</taxon>
        <taxon>Nitrobacteraceae</taxon>
        <taxon>Bradyrhizobium</taxon>
    </lineage>
</organism>
<feature type="compositionally biased region" description="Gly residues" evidence="1">
    <location>
        <begin position="10"/>
        <end position="27"/>
    </location>
</feature>